<dbReference type="PANTHER" id="PTHR13504">
    <property type="entry name" value="FIDO DOMAIN-CONTAINING PROTEIN DDB_G0283145"/>
    <property type="match status" value="1"/>
</dbReference>
<dbReference type="EMBL" id="CP009302">
    <property type="protein sequence ID" value="AJC12416.1"/>
    <property type="molecule type" value="Genomic_DNA"/>
</dbReference>
<dbReference type="PANTHER" id="PTHR13504:SF38">
    <property type="entry name" value="FIDO DOMAIN-CONTAINING PROTEIN"/>
    <property type="match status" value="1"/>
</dbReference>
<reference evidence="6" key="1">
    <citation type="submission" date="2014-08" db="EMBL/GenBank/DDBJ databases">
        <title>Coriobacteriaceae sp. complete genome.</title>
        <authorList>
            <person name="Looft T."/>
            <person name="Bayles D.O."/>
            <person name="Stanton T.B."/>
        </authorList>
    </citation>
    <scope>NUCLEOTIDE SEQUENCE [LARGE SCALE GENOMIC DNA]</scope>
    <source>
        <strain evidence="6">68-1-3</strain>
    </source>
</reference>
<evidence type="ECO:0000256" key="1">
    <source>
        <dbReference type="PIRSR" id="PIRSR640198-1"/>
    </source>
</evidence>
<dbReference type="RefSeq" id="WP_039689703.1">
    <property type="nucleotide sequence ID" value="NZ_CP009302.1"/>
</dbReference>
<dbReference type="AlphaFoldDB" id="A0A0A8B4I9"/>
<dbReference type="InterPro" id="IPR003812">
    <property type="entry name" value="Fido"/>
</dbReference>
<dbReference type="OrthoDB" id="9813719at2"/>
<dbReference type="InterPro" id="IPR040198">
    <property type="entry name" value="Fido_containing"/>
</dbReference>
<name>A0A0A8B4I9_9ACTN</name>
<evidence type="ECO:0000256" key="2">
    <source>
        <dbReference type="PIRSR" id="PIRSR640198-2"/>
    </source>
</evidence>
<dbReference type="InterPro" id="IPR036597">
    <property type="entry name" value="Fido-like_dom_sf"/>
</dbReference>
<dbReference type="GO" id="GO:0005524">
    <property type="term" value="F:ATP binding"/>
    <property type="evidence" value="ECO:0007669"/>
    <property type="project" value="UniProtKB-KW"/>
</dbReference>
<keyword evidence="2" id="KW-0067">ATP-binding</keyword>
<dbReference type="Gene3D" id="1.10.3290.10">
    <property type="entry name" value="Fido-like domain"/>
    <property type="match status" value="1"/>
</dbReference>
<gene>
    <name evidence="5" type="ORF">JI75_06835</name>
</gene>
<feature type="active site" evidence="1">
    <location>
        <position position="234"/>
    </location>
</feature>
<feature type="binding site" evidence="2">
    <location>
        <begin position="270"/>
        <end position="271"/>
    </location>
    <ligand>
        <name>ATP</name>
        <dbReference type="ChEBI" id="CHEBI:30616"/>
    </ligand>
</feature>
<dbReference type="SUPFAM" id="SSF140931">
    <property type="entry name" value="Fic-like"/>
    <property type="match status" value="1"/>
</dbReference>
<sequence length="307" mass="35287">MDYMTVTQAAEKWGLSTRRVRLLCANGDIEGVVRSGKKYLIPVTATRPIDRRRLPRQAGDPAFAPLFRSIDEKKLRLDAMRPLTDGEVTRLRERFLVDFTYNSNAIEGNTLTLKETALVLEGMTIDRKPLKDHLEVVGHKDAFCYVEELAEARARLGEREIKDIHSLVLMHRPQDKGAYRRIPVRIAGAFAEPTRPHEIEGEMKALLRRNKEREKRLHPIERIALFHLDFEGIHPFIDGNGRTGRLLLNLELIQSGYPAIDVKFEDRRRYYGAFDSYYRDGKAGAMIELVAGYVDDRLEQYLDILAP</sequence>
<accession>A0A0A8B4I9</accession>
<keyword evidence="6" id="KW-1185">Reference proteome</keyword>
<dbReference type="Proteomes" id="UP000031121">
    <property type="component" value="Chromosome"/>
</dbReference>
<feature type="site" description="Important for autoinhibition of adenylyltransferase activity" evidence="3">
    <location>
        <position position="107"/>
    </location>
</feature>
<proteinExistence type="predicted"/>
<evidence type="ECO:0000313" key="5">
    <source>
        <dbReference type="EMBL" id="AJC12416.1"/>
    </source>
</evidence>
<evidence type="ECO:0000313" key="6">
    <source>
        <dbReference type="Proteomes" id="UP000031121"/>
    </source>
</evidence>
<keyword evidence="2" id="KW-0547">Nucleotide-binding</keyword>
<dbReference type="Pfam" id="PF02661">
    <property type="entry name" value="Fic"/>
    <property type="match status" value="1"/>
</dbReference>
<feature type="binding site" evidence="2">
    <location>
        <begin position="238"/>
        <end position="245"/>
    </location>
    <ligand>
        <name>ATP</name>
        <dbReference type="ChEBI" id="CHEBI:30616"/>
    </ligand>
</feature>
<dbReference type="HOGENOM" id="CLU_040460_3_1_11"/>
<evidence type="ECO:0000259" key="4">
    <source>
        <dbReference type="PROSITE" id="PS51459"/>
    </source>
</evidence>
<protein>
    <recommendedName>
        <fullName evidence="4">Fido domain-containing protein</fullName>
    </recommendedName>
</protein>
<organism evidence="5 6">
    <name type="scientific">Berryella intestinalis</name>
    <dbReference type="NCBI Taxonomy" id="1531429"/>
    <lineage>
        <taxon>Bacteria</taxon>
        <taxon>Bacillati</taxon>
        <taxon>Actinomycetota</taxon>
        <taxon>Coriobacteriia</taxon>
        <taxon>Eggerthellales</taxon>
        <taxon>Eggerthellaceae</taxon>
        <taxon>Berryella</taxon>
    </lineage>
</organism>
<dbReference type="PROSITE" id="PS51459">
    <property type="entry name" value="FIDO"/>
    <property type="match status" value="1"/>
</dbReference>
<dbReference type="KEGG" id="cbac:JI75_06835"/>
<feature type="domain" description="Fido" evidence="4">
    <location>
        <begin position="156"/>
        <end position="296"/>
    </location>
</feature>
<reference evidence="5 6" key="2">
    <citation type="journal article" date="2015" name="Genome Announc.">
        <title>Complete Genome Sequence of Coriobacteriaceae Strain 68-1-3, a Novel Mucus-Degrading Isolate from the Swine Intestinal Tract.</title>
        <authorList>
            <person name="Looft T."/>
            <person name="Bayles D.O."/>
            <person name="Alt D.P."/>
            <person name="Stanton T.B."/>
        </authorList>
    </citation>
    <scope>NUCLEOTIDE SEQUENCE [LARGE SCALE GENOMIC DNA]</scope>
    <source>
        <strain evidence="5 6">68-1-3</strain>
    </source>
</reference>
<evidence type="ECO:0000256" key="3">
    <source>
        <dbReference type="PIRSR" id="PIRSR640198-3"/>
    </source>
</evidence>